<protein>
    <submittedName>
        <fullName evidence="3">Uncharacterized protein</fullName>
    </submittedName>
</protein>
<accession>A0A5E8AEN1</accession>
<keyword evidence="2" id="KW-1133">Transmembrane helix</keyword>
<evidence type="ECO:0000256" key="2">
    <source>
        <dbReference type="SAM" id="Phobius"/>
    </source>
</evidence>
<dbReference type="AlphaFoldDB" id="A0A5E8AEN1"/>
<keyword evidence="2" id="KW-0472">Membrane</keyword>
<evidence type="ECO:0000256" key="1">
    <source>
        <dbReference type="SAM" id="MobiDB-lite"/>
    </source>
</evidence>
<feature type="compositionally biased region" description="Basic and acidic residues" evidence="1">
    <location>
        <begin position="18"/>
        <end position="29"/>
    </location>
</feature>
<keyword evidence="2" id="KW-0812">Transmembrane</keyword>
<dbReference type="EMBL" id="CABVLI010000047">
    <property type="protein sequence ID" value="VVT29870.1"/>
    <property type="molecule type" value="Genomic_DNA"/>
</dbReference>
<feature type="transmembrane region" description="Helical" evidence="2">
    <location>
        <begin position="191"/>
        <end position="224"/>
    </location>
</feature>
<name>A0A5E8AEN1_9SPHN</name>
<proteinExistence type="predicted"/>
<feature type="region of interest" description="Disordered" evidence="1">
    <location>
        <begin position="1"/>
        <end position="52"/>
    </location>
</feature>
<evidence type="ECO:0000313" key="4">
    <source>
        <dbReference type="Proteomes" id="UP000326857"/>
    </source>
</evidence>
<reference evidence="3 4" key="1">
    <citation type="submission" date="2019-09" db="EMBL/GenBank/DDBJ databases">
        <authorList>
            <person name="Dittami M. S."/>
        </authorList>
    </citation>
    <scope>NUCLEOTIDE SEQUENCE [LARGE SCALE GENOMIC DNA]</scope>
    <source>
        <strain evidence="3">SPHINGO391</strain>
    </source>
</reference>
<dbReference type="Proteomes" id="UP000326857">
    <property type="component" value="Unassembled WGS sequence"/>
</dbReference>
<sequence>MSGRSVPPEPRGQSIGRRLSDRSDMDVHQSDLQNSGAVTARSADAPQPPRIQLRNWMLSPRRIGGARYRGECIIARVRQATYQQQSTTHGSSAGVFGLSSDGRGLVTGGGGFVTTAHRGMVSAVFEDETGRHVTQELPSEMALLEGGILRLDLINGTVVCATNLTGRQGPVVLLGPSAFISSATFTKRHAVLMIATVLMAGQILSAHPIAGLATTAAFAALPFIRLRQIQRSKRERTQLKDYMLEVMS</sequence>
<organism evidence="3 4">
    <name type="scientific">Sphingomonas aurantiaca</name>
    <dbReference type="NCBI Taxonomy" id="185949"/>
    <lineage>
        <taxon>Bacteria</taxon>
        <taxon>Pseudomonadati</taxon>
        <taxon>Pseudomonadota</taxon>
        <taxon>Alphaproteobacteria</taxon>
        <taxon>Sphingomonadales</taxon>
        <taxon>Sphingomonadaceae</taxon>
        <taxon>Sphingomonas</taxon>
    </lineage>
</organism>
<evidence type="ECO:0000313" key="3">
    <source>
        <dbReference type="EMBL" id="VVT29870.1"/>
    </source>
</evidence>
<gene>
    <name evidence="3" type="ORF">SPHINGO391_510188</name>
</gene>